<sequence>MSRELSQGLVPIGGATAEIASDGRLTILPDARDGGLARRLRQPHALAKRLFGTPSDAAITLVCAALLAWAAVPLLRWTILDATFTGTTRNDCTGTGACWVFIRARFGQFMYGFYPAGERWRVDLAGVILLVASGLIAWPGLPRRRLAALLALVVLPPLGTWLLYGGLGLRIVETREWGGLMLTAFLSIYAAIIAVPLGILLALGRASRLPVIRLISTVFIEFWRGVPIIAVIFLASLLLPLILPNGAGIDRLARAVIGLGLCIAAYMAEAVRGGLQAIPPGQAEAASALGLGYWRTTGLIVLPQALRISLPALTNEFIALVKNTSLVLIVSIFDLLGIAQAALADPAWVGKTWEAYAFAGFIYWLACFGLSRWSRRIELKAARISH</sequence>
<comment type="similarity">
    <text evidence="2">Belongs to the binding-protein-dependent transport system permease family. HisMQ subfamily.</text>
</comment>
<dbReference type="GO" id="GO:0006865">
    <property type="term" value="P:amino acid transport"/>
    <property type="evidence" value="ECO:0007669"/>
    <property type="project" value="TreeGrafter"/>
</dbReference>
<dbReference type="InterPro" id="IPR000515">
    <property type="entry name" value="MetI-like"/>
</dbReference>
<dbReference type="PANTHER" id="PTHR30614">
    <property type="entry name" value="MEMBRANE COMPONENT OF AMINO ACID ABC TRANSPORTER"/>
    <property type="match status" value="1"/>
</dbReference>
<dbReference type="CDD" id="cd06261">
    <property type="entry name" value="TM_PBP2"/>
    <property type="match status" value="1"/>
</dbReference>
<dbReference type="Pfam" id="PF00528">
    <property type="entry name" value="BPD_transp_1"/>
    <property type="match status" value="1"/>
</dbReference>
<dbReference type="GO" id="GO:0043190">
    <property type="term" value="C:ATP-binding cassette (ABC) transporter complex"/>
    <property type="evidence" value="ECO:0007669"/>
    <property type="project" value="InterPro"/>
</dbReference>
<reference evidence="10 11" key="1">
    <citation type="submission" date="2020-04" db="EMBL/GenBank/DDBJ databases">
        <title>Enterovirga sp. isolate from soil.</title>
        <authorList>
            <person name="Chea S."/>
            <person name="Kim D.-U."/>
        </authorList>
    </citation>
    <scope>NUCLEOTIDE SEQUENCE [LARGE SCALE GENOMIC DNA]</scope>
    <source>
        <strain evidence="10 11">DB1703</strain>
    </source>
</reference>
<feature type="transmembrane region" description="Helical" evidence="8">
    <location>
        <begin position="255"/>
        <end position="273"/>
    </location>
</feature>
<dbReference type="RefSeq" id="WP_171219949.1">
    <property type="nucleotide sequence ID" value="NZ_JABEPP010000005.1"/>
</dbReference>
<dbReference type="InterPro" id="IPR043429">
    <property type="entry name" value="ArtM/GltK/GlnP/TcyL/YhdX-like"/>
</dbReference>
<comment type="caution">
    <text evidence="10">The sequence shown here is derived from an EMBL/GenBank/DDBJ whole genome shotgun (WGS) entry which is preliminary data.</text>
</comment>
<keyword evidence="5 8" id="KW-0812">Transmembrane</keyword>
<evidence type="ECO:0000256" key="8">
    <source>
        <dbReference type="RuleBase" id="RU363032"/>
    </source>
</evidence>
<dbReference type="PROSITE" id="PS50928">
    <property type="entry name" value="ABC_TM1"/>
    <property type="match status" value="1"/>
</dbReference>
<evidence type="ECO:0000259" key="9">
    <source>
        <dbReference type="PROSITE" id="PS50928"/>
    </source>
</evidence>
<keyword evidence="7 8" id="KW-0472">Membrane</keyword>
<keyword evidence="11" id="KW-1185">Reference proteome</keyword>
<dbReference type="EMBL" id="JABEPP010000005">
    <property type="protein sequence ID" value="NNM74524.1"/>
    <property type="molecule type" value="Genomic_DNA"/>
</dbReference>
<accession>A0A849I9L9</accession>
<dbReference type="Proteomes" id="UP000564885">
    <property type="component" value="Unassembled WGS sequence"/>
</dbReference>
<name>A0A849I9L9_9HYPH</name>
<feature type="transmembrane region" description="Helical" evidence="8">
    <location>
        <begin position="57"/>
        <end position="79"/>
    </location>
</feature>
<dbReference type="SUPFAM" id="SSF161098">
    <property type="entry name" value="MetI-like"/>
    <property type="match status" value="1"/>
</dbReference>
<keyword evidence="6 8" id="KW-1133">Transmembrane helix</keyword>
<keyword evidence="4" id="KW-1003">Cell membrane</keyword>
<dbReference type="PANTHER" id="PTHR30614:SF41">
    <property type="entry name" value="INNER MEMBRANE AMINO-ACID ABC TRANSPORTER PERMEASE PROTEIN YHDY"/>
    <property type="match status" value="1"/>
</dbReference>
<evidence type="ECO:0000256" key="6">
    <source>
        <dbReference type="ARBA" id="ARBA00022989"/>
    </source>
</evidence>
<dbReference type="GO" id="GO:0022857">
    <property type="term" value="F:transmembrane transporter activity"/>
    <property type="evidence" value="ECO:0007669"/>
    <property type="project" value="InterPro"/>
</dbReference>
<feature type="transmembrane region" description="Helical" evidence="8">
    <location>
        <begin position="120"/>
        <end position="141"/>
    </location>
</feature>
<comment type="subcellular location">
    <subcellularLocation>
        <location evidence="1">Cell inner membrane</location>
        <topology evidence="1">Multi-pass membrane protein</topology>
    </subcellularLocation>
    <subcellularLocation>
        <location evidence="8">Cell membrane</location>
        <topology evidence="8">Multi-pass membrane protein</topology>
    </subcellularLocation>
</comment>
<feature type="transmembrane region" description="Helical" evidence="8">
    <location>
        <begin position="325"/>
        <end position="343"/>
    </location>
</feature>
<feature type="transmembrane region" description="Helical" evidence="8">
    <location>
        <begin position="147"/>
        <end position="167"/>
    </location>
</feature>
<evidence type="ECO:0000256" key="4">
    <source>
        <dbReference type="ARBA" id="ARBA00022475"/>
    </source>
</evidence>
<evidence type="ECO:0000313" key="11">
    <source>
        <dbReference type="Proteomes" id="UP000564885"/>
    </source>
</evidence>
<dbReference type="InterPro" id="IPR035906">
    <property type="entry name" value="MetI-like_sf"/>
</dbReference>
<keyword evidence="3 8" id="KW-0813">Transport</keyword>
<evidence type="ECO:0000256" key="7">
    <source>
        <dbReference type="ARBA" id="ARBA00023136"/>
    </source>
</evidence>
<feature type="transmembrane region" description="Helical" evidence="8">
    <location>
        <begin position="179"/>
        <end position="202"/>
    </location>
</feature>
<protein>
    <submittedName>
        <fullName evidence="10">Amino acid ABC transporter permease</fullName>
    </submittedName>
</protein>
<proteinExistence type="inferred from homology"/>
<evidence type="ECO:0000256" key="1">
    <source>
        <dbReference type="ARBA" id="ARBA00004429"/>
    </source>
</evidence>
<evidence type="ECO:0000256" key="5">
    <source>
        <dbReference type="ARBA" id="ARBA00022692"/>
    </source>
</evidence>
<feature type="transmembrane region" description="Helical" evidence="8">
    <location>
        <begin position="355"/>
        <end position="373"/>
    </location>
</feature>
<dbReference type="NCBIfam" id="TIGR01726">
    <property type="entry name" value="HEQRo_perm_3TM"/>
    <property type="match status" value="1"/>
</dbReference>
<feature type="transmembrane region" description="Helical" evidence="8">
    <location>
        <begin position="222"/>
        <end position="243"/>
    </location>
</feature>
<dbReference type="AlphaFoldDB" id="A0A849I9L9"/>
<organism evidence="10 11">
    <name type="scientific">Enterovirga aerilata</name>
    <dbReference type="NCBI Taxonomy" id="2730920"/>
    <lineage>
        <taxon>Bacteria</taxon>
        <taxon>Pseudomonadati</taxon>
        <taxon>Pseudomonadota</taxon>
        <taxon>Alphaproteobacteria</taxon>
        <taxon>Hyphomicrobiales</taxon>
        <taxon>Methylobacteriaceae</taxon>
        <taxon>Enterovirga</taxon>
    </lineage>
</organism>
<feature type="transmembrane region" description="Helical" evidence="8">
    <location>
        <begin position="293"/>
        <end position="313"/>
    </location>
</feature>
<dbReference type="Gene3D" id="1.10.3720.10">
    <property type="entry name" value="MetI-like"/>
    <property type="match status" value="1"/>
</dbReference>
<evidence type="ECO:0000313" key="10">
    <source>
        <dbReference type="EMBL" id="NNM74524.1"/>
    </source>
</evidence>
<evidence type="ECO:0000256" key="2">
    <source>
        <dbReference type="ARBA" id="ARBA00010072"/>
    </source>
</evidence>
<gene>
    <name evidence="10" type="ORF">HJG44_19375</name>
</gene>
<feature type="domain" description="ABC transmembrane type-1" evidence="9">
    <location>
        <begin position="180"/>
        <end position="374"/>
    </location>
</feature>
<dbReference type="InterPro" id="IPR010065">
    <property type="entry name" value="AA_ABC_transptr_permease_3TM"/>
</dbReference>
<evidence type="ECO:0000256" key="3">
    <source>
        <dbReference type="ARBA" id="ARBA00022448"/>
    </source>
</evidence>